<proteinExistence type="inferred from homology"/>
<dbReference type="AlphaFoldDB" id="A0A6S5RTV8"/>
<dbReference type="InterPro" id="IPR007400">
    <property type="entry name" value="PrpF-like"/>
</dbReference>
<accession>A0A6S5RTV8</accession>
<dbReference type="SUPFAM" id="SSF54506">
    <property type="entry name" value="Diaminopimelate epimerase-like"/>
    <property type="match status" value="2"/>
</dbReference>
<dbReference type="Pfam" id="PF04303">
    <property type="entry name" value="PrpF"/>
    <property type="match status" value="1"/>
</dbReference>
<comment type="similarity">
    <text evidence="1">Belongs to the PrpF family.</text>
</comment>
<dbReference type="GO" id="GO:0016853">
    <property type="term" value="F:isomerase activity"/>
    <property type="evidence" value="ECO:0007669"/>
    <property type="project" value="UniProtKB-KW"/>
</dbReference>
<evidence type="ECO:0000256" key="1">
    <source>
        <dbReference type="ARBA" id="ARBA00007673"/>
    </source>
</evidence>
<protein>
    <recommendedName>
        <fullName evidence="5">4-oxalomesaconate tautomerase</fullName>
    </recommendedName>
</protein>
<reference evidence="3 4" key="1">
    <citation type="submission" date="2019-12" db="EMBL/GenBank/DDBJ databases">
        <title>complete genome sequences of Pseudomonas otitidis str. WP8-S17-CRE-03 isolated from wastewater treatment plant effluent.</title>
        <authorList>
            <person name="Sekizuka T."/>
            <person name="Itokawa K."/>
            <person name="Yatsu K."/>
            <person name="Inamine Y."/>
            <person name="Kuroda M."/>
        </authorList>
    </citation>
    <scope>NUCLEOTIDE SEQUENCE [LARGE SCALE GENOMIC DNA]</scope>
    <source>
        <strain evidence="3 4">WP8-S17-CRE-03</strain>
    </source>
</reference>
<dbReference type="Gene3D" id="3.10.310.10">
    <property type="entry name" value="Diaminopimelate Epimerase, Chain A, domain 1"/>
    <property type="match status" value="2"/>
</dbReference>
<sequence>MMNSIPCMIMRGGTSRGPFIHMNDLPESVEARTEVLLDLMGSGHPLQVDGIGGGNSLTSKVAIVGRSSRQDADVDYLFAQVDVIERRVDYTPNCGNMLSAVGPFAIETGLVAPTYGETRVRVFNLNTQRIIECVVPTPRGRVEYEGETCISGVPGRAAGIRLSFLDVAGAKTGALLPTGQALEWIDGVEVSCIDAATATVLIRAADLGVDGHADPAVLDADGALLARLERIRLEAGQRMGMGDVSGSVLPKPILLSPARQGDATLCARYFVPQRCHKALAVTGAIALGAAVNVPGSLAQRLALDSGRTEAGRTLEAVRIEHPSGHLDLQVELRGGNPLDIARVSLIRTARKIMDGRLFYRLPEALH</sequence>
<dbReference type="InterPro" id="IPR047687">
    <property type="entry name" value="OMA_tautomer-like"/>
</dbReference>
<evidence type="ECO:0008006" key="5">
    <source>
        <dbReference type="Google" id="ProtNLM"/>
    </source>
</evidence>
<dbReference type="PANTHER" id="PTHR43709">
    <property type="entry name" value="ACONITATE ISOMERASE-RELATED"/>
    <property type="match status" value="1"/>
</dbReference>
<evidence type="ECO:0000256" key="2">
    <source>
        <dbReference type="ARBA" id="ARBA00023235"/>
    </source>
</evidence>
<dbReference type="NCBIfam" id="NF033377">
    <property type="entry name" value="OMA_tautomer"/>
    <property type="match status" value="1"/>
</dbReference>
<dbReference type="Proteomes" id="UP000515591">
    <property type="component" value="Chromosome"/>
</dbReference>
<keyword evidence="2" id="KW-0413">Isomerase</keyword>
<dbReference type="PANTHER" id="PTHR43709:SF3">
    <property type="entry name" value="ISOMERASE YBHH-RELATED"/>
    <property type="match status" value="1"/>
</dbReference>
<dbReference type="EMBL" id="AP022213">
    <property type="protein sequence ID" value="BBT16524.1"/>
    <property type="molecule type" value="Genomic_DNA"/>
</dbReference>
<organism evidence="3 4">
    <name type="scientific">Metapseudomonas otitidis</name>
    <dbReference type="NCBI Taxonomy" id="319939"/>
    <lineage>
        <taxon>Bacteria</taxon>
        <taxon>Pseudomonadati</taxon>
        <taxon>Pseudomonadota</taxon>
        <taxon>Gammaproteobacteria</taxon>
        <taxon>Pseudomonadales</taxon>
        <taxon>Pseudomonadaceae</taxon>
        <taxon>Metapseudomonas</taxon>
    </lineage>
</organism>
<evidence type="ECO:0000313" key="4">
    <source>
        <dbReference type="Proteomes" id="UP000515591"/>
    </source>
</evidence>
<name>A0A6S5RTV8_9GAMM</name>
<gene>
    <name evidence="3" type="ORF">WP8S17C03_25730</name>
</gene>
<evidence type="ECO:0000313" key="3">
    <source>
        <dbReference type="EMBL" id="BBT16524.1"/>
    </source>
</evidence>